<evidence type="ECO:0000313" key="3">
    <source>
        <dbReference type="Proteomes" id="UP000628017"/>
    </source>
</evidence>
<protein>
    <recommendedName>
        <fullName evidence="4">DUF3576 domain-containing protein</fullName>
    </recommendedName>
</protein>
<dbReference type="Pfam" id="PF12100">
    <property type="entry name" value="DUF3576"/>
    <property type="match status" value="1"/>
</dbReference>
<keyword evidence="3" id="KW-1185">Reference proteome</keyword>
<dbReference type="Proteomes" id="UP000628017">
    <property type="component" value="Unassembled WGS sequence"/>
</dbReference>
<reference evidence="2" key="1">
    <citation type="journal article" date="2014" name="Int. J. Syst. Evol. Microbiol.">
        <title>Complete genome sequence of Corynebacterium casei LMG S-19264T (=DSM 44701T), isolated from a smear-ripened cheese.</title>
        <authorList>
            <consortium name="US DOE Joint Genome Institute (JGI-PGF)"/>
            <person name="Walter F."/>
            <person name="Albersmeier A."/>
            <person name="Kalinowski J."/>
            <person name="Ruckert C."/>
        </authorList>
    </citation>
    <scope>NUCLEOTIDE SEQUENCE</scope>
    <source>
        <strain evidence="2">CGMCC 1.15880</strain>
    </source>
</reference>
<dbReference type="PROSITE" id="PS51257">
    <property type="entry name" value="PROKAR_LIPOPROTEIN"/>
    <property type="match status" value="1"/>
</dbReference>
<accession>A0A916QYI3</accession>
<proteinExistence type="predicted"/>
<dbReference type="EMBL" id="BMKA01000002">
    <property type="protein sequence ID" value="GGA19672.1"/>
    <property type="molecule type" value="Genomic_DNA"/>
</dbReference>
<dbReference type="AlphaFoldDB" id="A0A916QYI3"/>
<name>A0A916QYI3_9RHOB</name>
<gene>
    <name evidence="2" type="ORF">GCM10011498_20710</name>
</gene>
<reference evidence="2" key="2">
    <citation type="submission" date="2020-09" db="EMBL/GenBank/DDBJ databases">
        <authorList>
            <person name="Sun Q."/>
            <person name="Zhou Y."/>
        </authorList>
    </citation>
    <scope>NUCLEOTIDE SEQUENCE</scope>
    <source>
        <strain evidence="2">CGMCC 1.15880</strain>
    </source>
</reference>
<organism evidence="2 3">
    <name type="scientific">Neptunicoccus cionae</name>
    <dbReference type="NCBI Taxonomy" id="2035344"/>
    <lineage>
        <taxon>Bacteria</taxon>
        <taxon>Pseudomonadati</taxon>
        <taxon>Pseudomonadota</taxon>
        <taxon>Alphaproteobacteria</taxon>
        <taxon>Rhodobacterales</taxon>
        <taxon>Paracoccaceae</taxon>
        <taxon>Neptunicoccus</taxon>
    </lineage>
</organism>
<dbReference type="InterPro" id="IPR021959">
    <property type="entry name" value="DUF3576"/>
</dbReference>
<feature type="region of interest" description="Disordered" evidence="1">
    <location>
        <begin position="35"/>
        <end position="58"/>
    </location>
</feature>
<evidence type="ECO:0000313" key="2">
    <source>
        <dbReference type="EMBL" id="GGA19672.1"/>
    </source>
</evidence>
<sequence>MMNYGFKAGLIAIVSGALVGCGSFGNSGRSSGGFLNRPVAVTPDPSREDPSSGAMERALGEAGGDTVSIFDALRSPDENTNVRVNKYLWSAALETLSFLPVESADPFTGVLVMGWGRAPGSARQYRATVLVQDPALDARSLKLSIQTRNGPASAETVRRVEDAILTRARQLRVRDKNL</sequence>
<evidence type="ECO:0008006" key="4">
    <source>
        <dbReference type="Google" id="ProtNLM"/>
    </source>
</evidence>
<comment type="caution">
    <text evidence="2">The sequence shown here is derived from an EMBL/GenBank/DDBJ whole genome shotgun (WGS) entry which is preliminary data.</text>
</comment>
<evidence type="ECO:0000256" key="1">
    <source>
        <dbReference type="SAM" id="MobiDB-lite"/>
    </source>
</evidence>